<dbReference type="Proteomes" id="UP000886812">
    <property type="component" value="Unassembled WGS sequence"/>
</dbReference>
<dbReference type="GO" id="GO:0009244">
    <property type="term" value="P:lipopolysaccharide core region biosynthetic process"/>
    <property type="evidence" value="ECO:0007669"/>
    <property type="project" value="TreeGrafter"/>
</dbReference>
<organism evidence="3 4">
    <name type="scientific">Candidatus Spyradosoma merdigallinarum</name>
    <dbReference type="NCBI Taxonomy" id="2840950"/>
    <lineage>
        <taxon>Bacteria</taxon>
        <taxon>Pseudomonadati</taxon>
        <taxon>Verrucomicrobiota</taxon>
        <taxon>Opitutia</taxon>
        <taxon>Opitutia incertae sedis</taxon>
        <taxon>Candidatus Spyradosoma</taxon>
    </lineage>
</organism>
<evidence type="ECO:0000256" key="1">
    <source>
        <dbReference type="ARBA" id="ARBA00022676"/>
    </source>
</evidence>
<evidence type="ECO:0000313" key="3">
    <source>
        <dbReference type="EMBL" id="HIV04037.1"/>
    </source>
</evidence>
<dbReference type="InterPro" id="IPR002201">
    <property type="entry name" value="Glyco_trans_9"/>
</dbReference>
<keyword evidence="1" id="KW-0328">Glycosyltransferase</keyword>
<gene>
    <name evidence="3" type="ORF">IAC75_02665</name>
</gene>
<evidence type="ECO:0000256" key="2">
    <source>
        <dbReference type="ARBA" id="ARBA00022679"/>
    </source>
</evidence>
<dbReference type="PANTHER" id="PTHR30160">
    <property type="entry name" value="TETRAACYLDISACCHARIDE 4'-KINASE-RELATED"/>
    <property type="match status" value="1"/>
</dbReference>
<proteinExistence type="predicted"/>
<dbReference type="Pfam" id="PF01075">
    <property type="entry name" value="Glyco_transf_9"/>
    <property type="match status" value="1"/>
</dbReference>
<protein>
    <submittedName>
        <fullName evidence="3">Glycosyltransferase family 9 protein</fullName>
    </submittedName>
</protein>
<accession>A0A9D1NIX0</accession>
<dbReference type="GO" id="GO:0008713">
    <property type="term" value="F:ADP-heptose-lipopolysaccharide heptosyltransferase activity"/>
    <property type="evidence" value="ECO:0007669"/>
    <property type="project" value="TreeGrafter"/>
</dbReference>
<dbReference type="InterPro" id="IPR051199">
    <property type="entry name" value="LPS_LOS_Heptosyltrfase"/>
</dbReference>
<keyword evidence="2" id="KW-0808">Transferase</keyword>
<dbReference type="Gene3D" id="3.40.50.2000">
    <property type="entry name" value="Glycogen Phosphorylase B"/>
    <property type="match status" value="2"/>
</dbReference>
<dbReference type="EMBL" id="DVOG01000070">
    <property type="protein sequence ID" value="HIV04037.1"/>
    <property type="molecule type" value="Genomic_DNA"/>
</dbReference>
<comment type="caution">
    <text evidence="3">The sequence shown here is derived from an EMBL/GenBank/DDBJ whole genome shotgun (WGS) entry which is preliminary data.</text>
</comment>
<sequence>MVTADNSTFAEDIAPDVLVLSRPDGFADVVLASAVLEPARKALPRAKIFLLIREKYAGIFCNHPALDGLIFLDEAAGLRALAKKLKAVRADALAHLAYSEFVADAAKLAKIRNVSAFEDDADADRDGGVTLEVIPSERHRETHEAFFNFEVLAPFGVPEADKPRLDVSPDPAEKPSAVAKLAQYGIAGTDYAVFNLDCNPQGHYVDPAVFSRAAEWLRDHAPMPIVVVGEKNDEATPRFLRFCRTTHGTPILDLRGQTTPAEAAWLLGSARLCLSGENACAYLAAAMHCPLVALFVDFSSGRWFPLGHLTTNIFTGAHRFFLEPTSFYNRRASRAFSDEKMASALQFALALRDAAGRGNPAAGTPSR</sequence>
<reference evidence="3" key="1">
    <citation type="submission" date="2020-10" db="EMBL/GenBank/DDBJ databases">
        <authorList>
            <person name="Gilroy R."/>
        </authorList>
    </citation>
    <scope>NUCLEOTIDE SEQUENCE</scope>
    <source>
        <strain evidence="3">10669</strain>
    </source>
</reference>
<dbReference type="SUPFAM" id="SSF53756">
    <property type="entry name" value="UDP-Glycosyltransferase/glycogen phosphorylase"/>
    <property type="match status" value="1"/>
</dbReference>
<reference evidence="3" key="2">
    <citation type="journal article" date="2021" name="PeerJ">
        <title>Extensive microbial diversity within the chicken gut microbiome revealed by metagenomics and culture.</title>
        <authorList>
            <person name="Gilroy R."/>
            <person name="Ravi A."/>
            <person name="Getino M."/>
            <person name="Pursley I."/>
            <person name="Horton D.L."/>
            <person name="Alikhan N.F."/>
            <person name="Baker D."/>
            <person name="Gharbi K."/>
            <person name="Hall N."/>
            <person name="Watson M."/>
            <person name="Adriaenssens E.M."/>
            <person name="Foster-Nyarko E."/>
            <person name="Jarju S."/>
            <person name="Secka A."/>
            <person name="Antonio M."/>
            <person name="Oren A."/>
            <person name="Chaudhuri R.R."/>
            <person name="La Ragione R."/>
            <person name="Hildebrand F."/>
            <person name="Pallen M.J."/>
        </authorList>
    </citation>
    <scope>NUCLEOTIDE SEQUENCE</scope>
    <source>
        <strain evidence="3">10669</strain>
    </source>
</reference>
<name>A0A9D1NIX0_9BACT</name>
<dbReference type="GO" id="GO:0005829">
    <property type="term" value="C:cytosol"/>
    <property type="evidence" value="ECO:0007669"/>
    <property type="project" value="TreeGrafter"/>
</dbReference>
<dbReference type="AlphaFoldDB" id="A0A9D1NIX0"/>
<evidence type="ECO:0000313" key="4">
    <source>
        <dbReference type="Proteomes" id="UP000886812"/>
    </source>
</evidence>